<dbReference type="Pfam" id="PF25496">
    <property type="entry name" value="URGCP"/>
    <property type="match status" value="1"/>
</dbReference>
<feature type="region of interest" description="Disordered" evidence="1">
    <location>
        <begin position="511"/>
        <end position="539"/>
    </location>
</feature>
<dbReference type="Ensembl" id="ENSAOCT00000069317.1">
    <property type="protein sequence ID" value="ENSAOCP00000070627.1"/>
    <property type="gene ID" value="ENSAOCG00000024109.2"/>
</dbReference>
<reference evidence="3" key="2">
    <citation type="submission" date="2025-08" db="UniProtKB">
        <authorList>
            <consortium name="Ensembl"/>
        </authorList>
    </citation>
    <scope>IDENTIFICATION</scope>
</reference>
<accession>A0AAQ6A0L2</accession>
<name>A0AAQ6A0L2_AMPOC</name>
<feature type="domain" description="VLIG-type G" evidence="2">
    <location>
        <begin position="775"/>
        <end position="1009"/>
    </location>
</feature>
<reference evidence="3 4" key="1">
    <citation type="submission" date="2022-01" db="EMBL/GenBank/DDBJ databases">
        <title>A chromosome-scale genome assembly of the false clownfish, Amphiprion ocellaris.</title>
        <authorList>
            <person name="Ryu T."/>
        </authorList>
    </citation>
    <scope>NUCLEOTIDE SEQUENCE [LARGE SCALE GENOMIC DNA]</scope>
</reference>
<dbReference type="RefSeq" id="XP_023153656.2">
    <property type="nucleotide sequence ID" value="XM_023297888.3"/>
</dbReference>
<evidence type="ECO:0000313" key="3">
    <source>
        <dbReference type="Ensembl" id="ENSAOCP00000070627.1"/>
    </source>
</evidence>
<dbReference type="InterPro" id="IPR058641">
    <property type="entry name" value="GVIN1_dom"/>
</dbReference>
<dbReference type="GeneTree" id="ENSGT00940000154390"/>
<organism evidence="3 4">
    <name type="scientific">Amphiprion ocellaris</name>
    <name type="common">Clown anemonefish</name>
    <dbReference type="NCBI Taxonomy" id="80972"/>
    <lineage>
        <taxon>Eukaryota</taxon>
        <taxon>Metazoa</taxon>
        <taxon>Chordata</taxon>
        <taxon>Craniata</taxon>
        <taxon>Vertebrata</taxon>
        <taxon>Euteleostomi</taxon>
        <taxon>Actinopterygii</taxon>
        <taxon>Neopterygii</taxon>
        <taxon>Teleostei</taxon>
        <taxon>Neoteleostei</taxon>
        <taxon>Acanthomorphata</taxon>
        <taxon>Ovalentaria</taxon>
        <taxon>Pomacentridae</taxon>
        <taxon>Amphiprion</taxon>
    </lineage>
</organism>
<dbReference type="PANTHER" id="PTHR14819">
    <property type="entry name" value="GTP-BINDING"/>
    <property type="match status" value="1"/>
</dbReference>
<dbReference type="Pfam" id="PF25974">
    <property type="entry name" value="URGCP_9th"/>
    <property type="match status" value="1"/>
</dbReference>
<evidence type="ECO:0000313" key="4">
    <source>
        <dbReference type="Proteomes" id="UP001501940"/>
    </source>
</evidence>
<evidence type="ECO:0000259" key="2">
    <source>
        <dbReference type="PROSITE" id="PS51717"/>
    </source>
</evidence>
<dbReference type="InterPro" id="IPR057365">
    <property type="entry name" value="URGCP"/>
</dbReference>
<protein>
    <recommendedName>
        <fullName evidence="2">VLIG-type G domain-containing protein</fullName>
    </recommendedName>
</protein>
<reference evidence="3" key="3">
    <citation type="submission" date="2025-09" db="UniProtKB">
        <authorList>
            <consortium name="Ensembl"/>
        </authorList>
    </citation>
    <scope>IDENTIFICATION</scope>
</reference>
<dbReference type="KEGG" id="aoce:111587789"/>
<dbReference type="Pfam" id="PF25683">
    <property type="entry name" value="URGCP_GTPase"/>
    <property type="match status" value="1"/>
</dbReference>
<dbReference type="PROSITE" id="PS51717">
    <property type="entry name" value="G_VLIG"/>
    <property type="match status" value="1"/>
</dbReference>
<dbReference type="InterPro" id="IPR030383">
    <property type="entry name" value="G_VLIG_dom"/>
</dbReference>
<dbReference type="GeneID" id="111587789"/>
<dbReference type="Proteomes" id="UP001501940">
    <property type="component" value="Chromosome 7"/>
</dbReference>
<feature type="region of interest" description="Disordered" evidence="1">
    <location>
        <begin position="1"/>
        <end position="20"/>
    </location>
</feature>
<feature type="region of interest" description="Disordered" evidence="1">
    <location>
        <begin position="1642"/>
        <end position="1673"/>
    </location>
</feature>
<evidence type="ECO:0000256" key="1">
    <source>
        <dbReference type="SAM" id="MobiDB-lite"/>
    </source>
</evidence>
<feature type="compositionally biased region" description="Polar residues" evidence="1">
    <location>
        <begin position="1646"/>
        <end position="1673"/>
    </location>
</feature>
<dbReference type="CTD" id="100001880"/>
<dbReference type="InterPro" id="IPR052986">
    <property type="entry name" value="VLIG_GTPase"/>
</dbReference>
<keyword evidence="4" id="KW-1185">Reference proteome</keyword>
<dbReference type="GO" id="GO:0005525">
    <property type="term" value="F:GTP binding"/>
    <property type="evidence" value="ECO:0007669"/>
    <property type="project" value="InterPro"/>
</dbReference>
<dbReference type="PANTHER" id="PTHR14819:SF9">
    <property type="entry name" value="UP-REGULATOR OF CELL PROLIFERATION-LIKE"/>
    <property type="match status" value="1"/>
</dbReference>
<feature type="compositionally biased region" description="Basic residues" evidence="1">
    <location>
        <begin position="1"/>
        <end position="16"/>
    </location>
</feature>
<proteinExistence type="predicted"/>
<dbReference type="RefSeq" id="XP_054868523.1">
    <property type="nucleotide sequence ID" value="XM_055012548.1"/>
</dbReference>
<sequence length="1727" mass="194538">MSVKLPKRLSSRKKKPPKDNVQTDVLHKLGLEACRTTPLDPASMLDISTWTLENHTPLEPKDLPNTFLRRLWLLSRDARSPCCQHLNDALNNNKSPEEMLGGSGGENQGVINPLDLVAAVFMSANTFLQQEIITRMAQCQFAVPLVLPNIDPEKPSHFLLWPLRAVMSQWKSHTQDNNSRVQEGDLATTCMPVVSCMKLGNCSVSKSQVLNHVLSGLRSDSETFLHRRMDGGQLPRRLSNGLVEVGWSLPTGDIVRDIFPVPVAIVNLRGDASTHEKCLSLLCQASSAVVIFCGDLREKDKQLLAFCKDTASKLILVDLADTKRNENRVVAFVGENLEDDMELSKGLALTGRGLSEEELANKLCDTLKNMLPDELTLVTLEAAAKLAVEIGLNVDEGSVCKKAMAKVEEMLKGLDEGSAEFRLKQLPLQGHLWTKLAELEKEESKQRKEGKDTDPKIKKAKKDISAELSSYKMTPAMKIFTDALFTTDKVERTYFLSWIKLRLQLMQTEKQNSSQDLLTDLPTEKTNGMPEHSDDLRDSDSFCTDSSFEEETEMQNEDAGLQVSQQQCEIEEELQNVLQSTEKTIEPPSHQEDHLESIQDPVQVLNVASDETEIQGEEITESKDCLEEQISHLNSEDQSFHLEAGENGTLSCQDNQPHELELTVSESVSSSSAKQQTSLNISFENQVASCSQSFEPSPFSLGLEHFLREMGLIFELTHISPGSGSHNVLRLPSLAADLLLYGIPLELMDGDASNIPIHWLSSVFAELKHRLPQEQCRTRALTNLGIHHARNAEVLSALFGVKFPEGRKRSTRGVYMAALCLPDNLRKDMECDFLLLIDVEGLCSVPLDNKRNALTHDNEMATVAAGLSDVLMQNISSHASCEFETPFTIIVNALLRIKESGSMPICQLLLQDERINSLLQASQLRHVSEMLQIETGDSETSSVEKYSTNMATCSTCVRGPWSNMSLSEPVDTQYSTAMLKLKKNLFEALKDCTTKSKASSLPEFTRRLCAVWDSVKAESFTIGLQNTEIALAFSLLCTEFSMWVDGFLENIESWLMGAAKKIFDTKAKALDTAVRNELLSELKNEAREEVKTEMNKVRSRVDAYLMQDDLKMSSETFRPVLMSNIANLQDRVTEEIILKLETVNESHCSSTQLKIFETLLGKEQESKLQALVEKSRSTKVLLQDTEIEEEFEGVWSKTLSNFDFRPSEKDNITARVAEILKQNLISRGLQKHMKKLEITGQSQTDSFQVYDEHFGYRSRLRHMFEDNNRLQRLGAQEVACKIIEEYNQFVADKCSLTADFSDSYITEILENVEKALKEKSMDIRSAFEVDLKVHLCNAACQDFQKLHDRYAKDRELLTVITANKGMYVAEFIYRFRKRDECQRVANAFSSMVIKPTVMGYINRPLGMQIAEEIRAKAQQFKSPQAFHQSLLEELIKRDCFESFLEYLLSCDNFRRQKIQETVVAHLSKSTNLNKQRQQRLGDIVGKIATAISQTAEGTNGVLSDTKPLLERACLILEKDGDVDVNRDSLIGPVFSITTEWDCFVKCLMELLATMRLDLAQEFSQNVDVPQLLHSLPVQPQDSLFNRVRGCDKQCPHCRAPCEEEGVGHDVHKALFHRPKGMLPYDSCSMSCTGFLENMGKSKLDQNQDTQGTSKDLQSLGPNWTISPDDSNSQKASNYWRYVLVRFNEKFAEEFKQEPAQIPDEWKTITQQEALDSLKEMFLNRQGC</sequence>